<dbReference type="InterPro" id="IPR019734">
    <property type="entry name" value="TPR_rpt"/>
</dbReference>
<reference evidence="7" key="1">
    <citation type="submission" date="2022-11" db="EMBL/GenBank/DDBJ databases">
        <authorList>
            <person name="Petersen C."/>
        </authorList>
    </citation>
    <scope>NUCLEOTIDE SEQUENCE</scope>
    <source>
        <strain evidence="7">IBT 19713</strain>
    </source>
</reference>
<dbReference type="Gene3D" id="1.25.40.10">
    <property type="entry name" value="Tetratricopeptide repeat domain"/>
    <property type="match status" value="2"/>
</dbReference>
<keyword evidence="8" id="KW-1185">Reference proteome</keyword>
<dbReference type="Pfam" id="PF13374">
    <property type="entry name" value="TPR_10"/>
    <property type="match status" value="1"/>
</dbReference>
<accession>A0A9W9NZV9</accession>
<dbReference type="PANTHER" id="PTHR46082:SF6">
    <property type="entry name" value="AAA+ ATPASE DOMAIN-CONTAINING PROTEIN-RELATED"/>
    <property type="match status" value="1"/>
</dbReference>
<evidence type="ECO:0000259" key="4">
    <source>
        <dbReference type="Pfam" id="PF01048"/>
    </source>
</evidence>
<dbReference type="RefSeq" id="XP_058330779.1">
    <property type="nucleotide sequence ID" value="XM_058475039.1"/>
</dbReference>
<dbReference type="InterPro" id="IPR000845">
    <property type="entry name" value="Nucleoside_phosphorylase_d"/>
</dbReference>
<dbReference type="InterPro" id="IPR053137">
    <property type="entry name" value="NLR-like"/>
</dbReference>
<evidence type="ECO:0000313" key="8">
    <source>
        <dbReference type="Proteomes" id="UP001150941"/>
    </source>
</evidence>
<keyword evidence="2" id="KW-0472">Membrane</keyword>
<organism evidence="7 8">
    <name type="scientific">Penicillium chermesinum</name>
    <dbReference type="NCBI Taxonomy" id="63820"/>
    <lineage>
        <taxon>Eukaryota</taxon>
        <taxon>Fungi</taxon>
        <taxon>Dikarya</taxon>
        <taxon>Ascomycota</taxon>
        <taxon>Pezizomycotina</taxon>
        <taxon>Eurotiomycetes</taxon>
        <taxon>Eurotiomycetidae</taxon>
        <taxon>Eurotiales</taxon>
        <taxon>Aspergillaceae</taxon>
        <taxon>Penicillium</taxon>
    </lineage>
</organism>
<dbReference type="PRINTS" id="PR00381">
    <property type="entry name" value="KINESINLIGHT"/>
</dbReference>
<dbReference type="SUPFAM" id="SSF52540">
    <property type="entry name" value="P-loop containing nucleoside triphosphate hydrolases"/>
    <property type="match status" value="1"/>
</dbReference>
<feature type="domain" description="Nucleoside phosphorylase" evidence="4">
    <location>
        <begin position="11"/>
        <end position="321"/>
    </location>
</feature>
<evidence type="ECO:0008006" key="9">
    <source>
        <dbReference type="Google" id="ProtNLM"/>
    </source>
</evidence>
<dbReference type="AlphaFoldDB" id="A0A9W9NZV9"/>
<dbReference type="Pfam" id="PF01048">
    <property type="entry name" value="PNP_UDP_1"/>
    <property type="match status" value="1"/>
</dbReference>
<evidence type="ECO:0000256" key="3">
    <source>
        <dbReference type="SAM" id="SignalP"/>
    </source>
</evidence>
<evidence type="ECO:0000313" key="7">
    <source>
        <dbReference type="EMBL" id="KAJ5232787.1"/>
    </source>
</evidence>
<comment type="caution">
    <text evidence="7">The sequence shown here is derived from an EMBL/GenBank/DDBJ whole genome shotgun (WGS) entry which is preliminary data.</text>
</comment>
<dbReference type="PANTHER" id="PTHR46082">
    <property type="entry name" value="ATP/GTP-BINDING PROTEIN-RELATED"/>
    <property type="match status" value="1"/>
</dbReference>
<dbReference type="InterPro" id="IPR035994">
    <property type="entry name" value="Nucleoside_phosphorylase_sf"/>
</dbReference>
<dbReference type="Pfam" id="PF13424">
    <property type="entry name" value="TPR_12"/>
    <property type="match status" value="3"/>
</dbReference>
<dbReference type="InterPro" id="IPR056681">
    <property type="entry name" value="DUF7779"/>
</dbReference>
<dbReference type="SUPFAM" id="SSF53167">
    <property type="entry name" value="Purine and uridine phosphorylases"/>
    <property type="match status" value="1"/>
</dbReference>
<dbReference type="Pfam" id="PF13191">
    <property type="entry name" value="AAA_16"/>
    <property type="match status" value="1"/>
</dbReference>
<keyword evidence="2" id="KW-0812">Transmembrane</keyword>
<dbReference type="EMBL" id="JAPQKS010000004">
    <property type="protein sequence ID" value="KAJ5232787.1"/>
    <property type="molecule type" value="Genomic_DNA"/>
</dbReference>
<feature type="domain" description="DUF7779" evidence="6">
    <location>
        <begin position="625"/>
        <end position="707"/>
    </location>
</feature>
<dbReference type="GO" id="GO:0003824">
    <property type="term" value="F:catalytic activity"/>
    <property type="evidence" value="ECO:0007669"/>
    <property type="project" value="InterPro"/>
</dbReference>
<gene>
    <name evidence="7" type="ORF">N7468_005743</name>
</gene>
<evidence type="ECO:0000256" key="1">
    <source>
        <dbReference type="PROSITE-ProRule" id="PRU00339"/>
    </source>
</evidence>
<sequence length="1122" mass="125635">MRPSSRDEFAIAIICALTLEAEAVEGLFDETYDRLSAFYKKQPGDDNAYFNGRIGSHNVVLCLMPRIGKGHAASVAASLKISYRRIQVALVVGICGGAPYSPTKEEIFLGDVIISDAVIEYDFGRQYRFGFMRKAGVKDTLGRPNREIQSLLAGLQPQQSRRDFQAKMIQHLGLIQAAQPCWRQPSSADDVLYEASYQHKHYGSGSPPLCSCLDDTCDEVCQEALDASCMLLGCAQNQIHRRRDCLENSSPTIQIGTIASADTVMKSGEYRDQLIKSEGIIGFEMEGAGVWNNISCVIIKGVCDYADSHKNKAWQAYAAATGAATAKAFLEYWDPTWDPNVREGANEFYIPLDLTGVPAIEEFIGREEELSCLWKYLQPTNARKQKVAVLHGLGGIGKTQLAIHFARKHKDDFTAIFWLSGKDRSTLVSSLSSCLPRIQHLPADTQVANEEEAEQRARQVLLWLADPENTRWLIIFDNTDQYSPVQGHNDSKYDVYEFLPKADHGSIIITSRLQEITELGKPFPVQRLSHEDATRLLLNCSGFSLKDNLQKEAEQDIVDLAGQLDGLSLAIVIAGAFMRQTGTNAKEYMELYRTSWSDLQSQSGPTRHYQQGNLIQTWMVTYKEIQKCDPTAAELLLLLAFFDNRDIWYELLQSGLNCSKLPPWFKMVVSNKLVFKAKAKVLVGFSLVETKQQSGSYALHPVVQDWCHHVADYNDLTSHLHELALMSVGYMVPGSNVRGYAEIQQRLLPHANYLNSKERDHLQNDTVDICNALGRIGYLYSIQGKLKDAEKMYQRALAGFEKVLGPDHISTLDTVNNLGLPYVIQGKLKEAEEMLQRALTGNEKVLDPDHTSTLFTVNNLGFLYSVQGKLKDAKKMYQRALAGFEKVLGPDHISTLETVHNLGVLYSNQGKLKDAEKMYQRALAGYEKVIGPDHTSTLFTVNNLGFLYLNQGKPKDAEEMLQRALTGIEGALGPDHTTTLITVHNLGTLYSNQGKLKDAEKMYQRALAGYEKVLGPDHITTLHTVHDLGDLYLSQGKLKDAEEMLQRALAGYKKTWPSLFQSGQIERRRGDASASPSKGYWVLTIRKLVRPLTICCLLILFMLIKIYRVARALSPWLHRTYS</sequence>
<feature type="repeat" description="TPR" evidence="1">
    <location>
        <begin position="896"/>
        <end position="929"/>
    </location>
</feature>
<dbReference type="Gene3D" id="3.40.50.300">
    <property type="entry name" value="P-loop containing nucleotide triphosphate hydrolases"/>
    <property type="match status" value="1"/>
</dbReference>
<dbReference type="Proteomes" id="UP001150941">
    <property type="component" value="Unassembled WGS sequence"/>
</dbReference>
<dbReference type="GO" id="GO:0043531">
    <property type="term" value="F:ADP binding"/>
    <property type="evidence" value="ECO:0007669"/>
    <property type="project" value="InterPro"/>
</dbReference>
<evidence type="ECO:0000259" key="6">
    <source>
        <dbReference type="Pfam" id="PF25000"/>
    </source>
</evidence>
<dbReference type="InterPro" id="IPR011990">
    <property type="entry name" value="TPR-like_helical_dom_sf"/>
</dbReference>
<keyword evidence="3" id="KW-0732">Signal</keyword>
<dbReference type="Pfam" id="PF25000">
    <property type="entry name" value="DUF7779"/>
    <property type="match status" value="1"/>
</dbReference>
<proteinExistence type="predicted"/>
<protein>
    <recommendedName>
        <fullName evidence="9">Nucleoside phosphorylase domain-containing protein</fullName>
    </recommendedName>
</protein>
<keyword evidence="1" id="KW-0802">TPR repeat</keyword>
<dbReference type="OrthoDB" id="1658288at2759"/>
<feature type="domain" description="Orc1-like AAA ATPase" evidence="5">
    <location>
        <begin position="362"/>
        <end position="461"/>
    </location>
</feature>
<dbReference type="GO" id="GO:0009116">
    <property type="term" value="P:nucleoside metabolic process"/>
    <property type="evidence" value="ECO:0007669"/>
    <property type="project" value="InterPro"/>
</dbReference>
<reference evidence="7" key="2">
    <citation type="journal article" date="2023" name="IMA Fungus">
        <title>Comparative genomic study of the Penicillium genus elucidates a diverse pangenome and 15 lateral gene transfer events.</title>
        <authorList>
            <person name="Petersen C."/>
            <person name="Sorensen T."/>
            <person name="Nielsen M.R."/>
            <person name="Sondergaard T.E."/>
            <person name="Sorensen J.L."/>
            <person name="Fitzpatrick D.A."/>
            <person name="Frisvad J.C."/>
            <person name="Nielsen K.L."/>
        </authorList>
    </citation>
    <scope>NUCLEOTIDE SEQUENCE</scope>
    <source>
        <strain evidence="7">IBT 19713</strain>
    </source>
</reference>
<dbReference type="SMART" id="SM00028">
    <property type="entry name" value="TPR"/>
    <property type="match status" value="7"/>
</dbReference>
<feature type="transmembrane region" description="Helical" evidence="2">
    <location>
        <begin position="1088"/>
        <end position="1107"/>
    </location>
</feature>
<feature type="chain" id="PRO_5040962173" description="Nucleoside phosphorylase domain-containing protein" evidence="3">
    <location>
        <begin position="24"/>
        <end position="1122"/>
    </location>
</feature>
<keyword evidence="2" id="KW-1133">Transmembrane helix</keyword>
<dbReference type="GeneID" id="83202342"/>
<name>A0A9W9NZV9_9EURO</name>
<dbReference type="InterPro" id="IPR041664">
    <property type="entry name" value="AAA_16"/>
</dbReference>
<dbReference type="Gene3D" id="3.40.50.1580">
    <property type="entry name" value="Nucleoside phosphorylase domain"/>
    <property type="match status" value="1"/>
</dbReference>
<dbReference type="InterPro" id="IPR027417">
    <property type="entry name" value="P-loop_NTPase"/>
</dbReference>
<evidence type="ECO:0000256" key="2">
    <source>
        <dbReference type="SAM" id="Phobius"/>
    </source>
</evidence>
<feature type="signal peptide" evidence="3">
    <location>
        <begin position="1"/>
        <end position="23"/>
    </location>
</feature>
<dbReference type="SUPFAM" id="SSF48452">
    <property type="entry name" value="TPR-like"/>
    <property type="match status" value="1"/>
</dbReference>
<dbReference type="PROSITE" id="PS50005">
    <property type="entry name" value="TPR"/>
    <property type="match status" value="1"/>
</dbReference>
<evidence type="ECO:0000259" key="5">
    <source>
        <dbReference type="Pfam" id="PF13191"/>
    </source>
</evidence>